<dbReference type="GO" id="GO:0034605">
    <property type="term" value="P:cellular response to heat"/>
    <property type="evidence" value="ECO:0007669"/>
    <property type="project" value="TreeGrafter"/>
</dbReference>
<dbReference type="KEGG" id="gfm:Enr17x_30100"/>
<organism evidence="6 7">
    <name type="scientific">Gimesia fumaroli</name>
    <dbReference type="NCBI Taxonomy" id="2527976"/>
    <lineage>
        <taxon>Bacteria</taxon>
        <taxon>Pseudomonadati</taxon>
        <taxon>Planctomycetota</taxon>
        <taxon>Planctomycetia</taxon>
        <taxon>Planctomycetales</taxon>
        <taxon>Planctomycetaceae</taxon>
        <taxon>Gimesia</taxon>
    </lineage>
</organism>
<dbReference type="GO" id="GO:0005737">
    <property type="term" value="C:cytoplasm"/>
    <property type="evidence" value="ECO:0007669"/>
    <property type="project" value="TreeGrafter"/>
</dbReference>
<dbReference type="InterPro" id="IPR019489">
    <property type="entry name" value="Clp_ATPase_C"/>
</dbReference>
<protein>
    <submittedName>
        <fullName evidence="6">ATP-dependent Clp protease ATP-binding subunit ClpE</fullName>
    </submittedName>
</protein>
<dbReference type="CDD" id="cd19499">
    <property type="entry name" value="RecA-like_ClpB_Hsp104-like"/>
    <property type="match status" value="1"/>
</dbReference>
<dbReference type="InterPro" id="IPR001270">
    <property type="entry name" value="ClpA/B"/>
</dbReference>
<dbReference type="Gene3D" id="1.10.8.60">
    <property type="match status" value="1"/>
</dbReference>
<dbReference type="Proteomes" id="UP000318313">
    <property type="component" value="Chromosome"/>
</dbReference>
<keyword evidence="2 6" id="KW-0067">ATP-binding</keyword>
<dbReference type="SMART" id="SM00382">
    <property type="entry name" value="AAA"/>
    <property type="match status" value="2"/>
</dbReference>
<dbReference type="Pfam" id="PF10431">
    <property type="entry name" value="ClpB_D2-small"/>
    <property type="match status" value="1"/>
</dbReference>
<dbReference type="GO" id="GO:0016887">
    <property type="term" value="F:ATP hydrolysis activity"/>
    <property type="evidence" value="ECO:0007669"/>
    <property type="project" value="InterPro"/>
</dbReference>
<dbReference type="RefSeq" id="WP_198001157.1">
    <property type="nucleotide sequence ID" value="NZ_CP037452.1"/>
</dbReference>
<evidence type="ECO:0000313" key="6">
    <source>
        <dbReference type="EMBL" id="QDV50965.1"/>
    </source>
</evidence>
<dbReference type="PRINTS" id="PR00300">
    <property type="entry name" value="CLPPROTEASEA"/>
</dbReference>
<dbReference type="GO" id="GO:0008233">
    <property type="term" value="F:peptidase activity"/>
    <property type="evidence" value="ECO:0007669"/>
    <property type="project" value="UniProtKB-KW"/>
</dbReference>
<evidence type="ECO:0000256" key="3">
    <source>
        <dbReference type="ARBA" id="ARBA00023186"/>
    </source>
</evidence>
<reference evidence="6 7" key="1">
    <citation type="submission" date="2019-03" db="EMBL/GenBank/DDBJ databases">
        <title>Deep-cultivation of Planctomycetes and their phenomic and genomic characterization uncovers novel biology.</title>
        <authorList>
            <person name="Wiegand S."/>
            <person name="Jogler M."/>
            <person name="Boedeker C."/>
            <person name="Pinto D."/>
            <person name="Vollmers J."/>
            <person name="Rivas-Marin E."/>
            <person name="Kohn T."/>
            <person name="Peeters S.H."/>
            <person name="Heuer A."/>
            <person name="Rast P."/>
            <person name="Oberbeckmann S."/>
            <person name="Bunk B."/>
            <person name="Jeske O."/>
            <person name="Meyerdierks A."/>
            <person name="Storesund J.E."/>
            <person name="Kallscheuer N."/>
            <person name="Luecker S."/>
            <person name="Lage O.M."/>
            <person name="Pohl T."/>
            <person name="Merkel B.J."/>
            <person name="Hornburger P."/>
            <person name="Mueller R.-W."/>
            <person name="Bruemmer F."/>
            <person name="Labrenz M."/>
            <person name="Spormann A.M."/>
            <person name="Op den Camp H."/>
            <person name="Overmann J."/>
            <person name="Amann R."/>
            <person name="Jetten M.S.M."/>
            <person name="Mascher T."/>
            <person name="Medema M.H."/>
            <person name="Devos D.P."/>
            <person name="Kaster A.-K."/>
            <person name="Ovreas L."/>
            <person name="Rohde M."/>
            <person name="Galperin M.Y."/>
            <person name="Jogler C."/>
        </authorList>
    </citation>
    <scope>NUCLEOTIDE SEQUENCE [LARGE SCALE GENOMIC DNA]</scope>
    <source>
        <strain evidence="6 7">Enr17</strain>
    </source>
</reference>
<dbReference type="SUPFAM" id="SSF52540">
    <property type="entry name" value="P-loop containing nucleoside triphosphate hydrolases"/>
    <property type="match status" value="2"/>
</dbReference>
<keyword evidence="7" id="KW-1185">Reference proteome</keyword>
<feature type="domain" description="Clp ATPase C-terminal" evidence="5">
    <location>
        <begin position="490"/>
        <end position="581"/>
    </location>
</feature>
<proteinExistence type="predicted"/>
<dbReference type="PANTHER" id="PTHR11638">
    <property type="entry name" value="ATP-DEPENDENT CLP PROTEASE"/>
    <property type="match status" value="1"/>
</dbReference>
<feature type="domain" description="AAA+ ATPase" evidence="4">
    <location>
        <begin position="48"/>
        <end position="240"/>
    </location>
</feature>
<sequence length="621" mass="70421">MSKQTKNLQTVLKQWRERDLTKEAETGTLSPVFLMDDLVSDVSDVLNAGRFPILYGGSGVGKSSVFQKLVALSVAGEGPEILKETRILKLSFRRVLASLKKEDQLRGEFQKLLELLLETDEKIVPFFADAEIMNDYYLQPLLQAYAYQTERPLLAEGNRNSVEAMFENYPELESHFVALKVEEPDLATARTIVRQWSQCQLQTERVKITESAQDEALLLTHRFLSRLNMPRKVLDLLKQVQVVRSKARKVNSQDVINRFHQVYKVPLSLIDPRQKLDLVQVREQFARVVLGQDQAVDAVVRMIGTVKAGLSDIRRPLGAFLFTGPTGVGKTHIAQKLSEYLLGRSESMVRLNMADFQSEHSAGLLFGDPDEYALSKRQGLLTQRLQGQSFTVLLLDEFEKCAPSVLDRFMQLIDEGCFINGTGESVSCRSTVIIATTNAGAELYRKSLIGFSEGAASRQEMELAVHRQLVDHFRFEFLNRFDEIVYFHALIASDIRKIAACELRLLQDRIGLKRHKLTIQPDRAILDWLARKGYDPYFGARFLRRTIERYVTPVIADVINSQSLEKGTTLMLSFEQQRVVVRFEQEQTGDTTEQQAFVFAGTPVVETSLSSRKEERTATAV</sequence>
<dbReference type="InterPro" id="IPR050130">
    <property type="entry name" value="ClpA_ClpB"/>
</dbReference>
<evidence type="ECO:0000256" key="1">
    <source>
        <dbReference type="ARBA" id="ARBA00022741"/>
    </source>
</evidence>
<dbReference type="GO" id="GO:0005524">
    <property type="term" value="F:ATP binding"/>
    <property type="evidence" value="ECO:0007669"/>
    <property type="project" value="UniProtKB-KW"/>
</dbReference>
<dbReference type="SMART" id="SM01086">
    <property type="entry name" value="ClpB_D2-small"/>
    <property type="match status" value="1"/>
</dbReference>
<dbReference type="Pfam" id="PF07724">
    <property type="entry name" value="AAA_2"/>
    <property type="match status" value="1"/>
</dbReference>
<evidence type="ECO:0000256" key="2">
    <source>
        <dbReference type="ARBA" id="ARBA00022840"/>
    </source>
</evidence>
<evidence type="ECO:0000259" key="4">
    <source>
        <dbReference type="SMART" id="SM00382"/>
    </source>
</evidence>
<name>A0A518ICY1_9PLAN</name>
<dbReference type="EMBL" id="CP037452">
    <property type="protein sequence ID" value="QDV50965.1"/>
    <property type="molecule type" value="Genomic_DNA"/>
</dbReference>
<evidence type="ECO:0000313" key="7">
    <source>
        <dbReference type="Proteomes" id="UP000318313"/>
    </source>
</evidence>
<gene>
    <name evidence="6" type="primary">clpE_1</name>
    <name evidence="6" type="ORF">Enr17x_30100</name>
</gene>
<dbReference type="InterPro" id="IPR027417">
    <property type="entry name" value="P-loop_NTPase"/>
</dbReference>
<keyword evidence="3" id="KW-0143">Chaperone</keyword>
<keyword evidence="6" id="KW-0645">Protease</keyword>
<dbReference type="InterPro" id="IPR003593">
    <property type="entry name" value="AAA+_ATPase"/>
</dbReference>
<dbReference type="GO" id="GO:0006508">
    <property type="term" value="P:proteolysis"/>
    <property type="evidence" value="ECO:0007669"/>
    <property type="project" value="UniProtKB-KW"/>
</dbReference>
<accession>A0A518ICY1</accession>
<dbReference type="InterPro" id="IPR003959">
    <property type="entry name" value="ATPase_AAA_core"/>
</dbReference>
<evidence type="ECO:0000259" key="5">
    <source>
        <dbReference type="SMART" id="SM01086"/>
    </source>
</evidence>
<keyword evidence="1" id="KW-0547">Nucleotide-binding</keyword>
<dbReference type="PANTHER" id="PTHR11638:SF18">
    <property type="entry name" value="HEAT SHOCK PROTEIN 104"/>
    <property type="match status" value="1"/>
</dbReference>
<keyword evidence="6" id="KW-0378">Hydrolase</keyword>
<feature type="domain" description="AAA+ ATPase" evidence="4">
    <location>
        <begin position="316"/>
        <end position="466"/>
    </location>
</feature>
<dbReference type="AlphaFoldDB" id="A0A518ICY1"/>
<dbReference type="Gene3D" id="3.40.50.300">
    <property type="entry name" value="P-loop containing nucleotide triphosphate hydrolases"/>
    <property type="match status" value="2"/>
</dbReference>